<feature type="domain" description="Chaperone DnaJ C-terminal" evidence="2">
    <location>
        <begin position="321"/>
        <end position="495"/>
    </location>
</feature>
<organism evidence="3 4">
    <name type="scientific">Actinacidiphila yanglinensis</name>
    <dbReference type="NCBI Taxonomy" id="310779"/>
    <lineage>
        <taxon>Bacteria</taxon>
        <taxon>Bacillati</taxon>
        <taxon>Actinomycetota</taxon>
        <taxon>Actinomycetes</taxon>
        <taxon>Kitasatosporales</taxon>
        <taxon>Streptomycetaceae</taxon>
        <taxon>Actinacidiphila</taxon>
    </lineage>
</organism>
<evidence type="ECO:0000259" key="2">
    <source>
        <dbReference type="Pfam" id="PF01556"/>
    </source>
</evidence>
<feature type="region of interest" description="Disordered" evidence="1">
    <location>
        <begin position="254"/>
        <end position="287"/>
    </location>
</feature>
<dbReference type="GO" id="GO:0042026">
    <property type="term" value="P:protein refolding"/>
    <property type="evidence" value="ECO:0007669"/>
    <property type="project" value="TreeGrafter"/>
</dbReference>
<feature type="compositionally biased region" description="Pro residues" evidence="1">
    <location>
        <begin position="269"/>
        <end position="282"/>
    </location>
</feature>
<dbReference type="GO" id="GO:0051082">
    <property type="term" value="F:unfolded protein binding"/>
    <property type="evidence" value="ECO:0007669"/>
    <property type="project" value="InterPro"/>
</dbReference>
<dbReference type="Gene3D" id="3.40.50.1460">
    <property type="match status" value="1"/>
</dbReference>
<sequence length="497" mass="54290">MTDSTPGSGRREALLIATGRYDNRSFKALRSPGQDSARLAAVLADRNIGGFRTQRVSNASAHRVLRAIEGFFQNRSRNDLLLLHISCHGIKDDEDGSLYFAARDTDRDLLASTAVPASFLRERMDRCRASIVLLLDCCYSGAFLPGMKGDDRVHVQDDLGGHGRAVLTATSRTEYAWEGGQLKTGEPVPSRFTGAIIEGLSTGAADSDGDGRITVTELYDYVYETLQRAGVKQSPRMWADLEYQVMIARAAGPAGAGRTRRARQTVPPAEAPPLPSDPPPASDPLLPSDVLPPYYAPQETNPGASAAGEFLAGYLGRDELIQLPLNLVEMAQGTVKDVHVDTWILCPECKGSGWGRWEILSCSHCYKGDQGRARGRRTLTIKVPAGVEKGTRVRFRGKGAIGRPNAPAGDLYVEIEEIPHDDFQRIGHDLYGRLFLSPWEASNGGTFPFETLLDGPRHLVIPPGVPDGQFYRLRKLGVRHLSGGDRGDLLIRVHIRD</sequence>
<keyword evidence="4" id="KW-1185">Reference proteome</keyword>
<dbReference type="NCBIfam" id="NF047832">
    <property type="entry name" value="caspase_w_EACC1"/>
    <property type="match status" value="1"/>
</dbReference>
<reference evidence="3 4" key="1">
    <citation type="submission" date="2016-10" db="EMBL/GenBank/DDBJ databases">
        <authorList>
            <person name="de Groot N.N."/>
        </authorList>
    </citation>
    <scope>NUCLEOTIDE SEQUENCE [LARGE SCALE GENOMIC DNA]</scope>
    <source>
        <strain evidence="3 4">CGMCC 4.2023</strain>
    </source>
</reference>
<accession>A0A1H6CTK5</accession>
<dbReference type="EMBL" id="FNVU01000010">
    <property type="protein sequence ID" value="SEG76330.1"/>
    <property type="molecule type" value="Genomic_DNA"/>
</dbReference>
<dbReference type="InterPro" id="IPR002939">
    <property type="entry name" value="DnaJ_C"/>
</dbReference>
<dbReference type="InterPro" id="IPR018247">
    <property type="entry name" value="EF_Hand_1_Ca_BS"/>
</dbReference>
<dbReference type="Gene3D" id="2.60.260.20">
    <property type="entry name" value="Urease metallochaperone UreE, N-terminal domain"/>
    <property type="match status" value="2"/>
</dbReference>
<name>A0A1H6CTK5_9ACTN</name>
<evidence type="ECO:0000313" key="3">
    <source>
        <dbReference type="EMBL" id="SEG76330.1"/>
    </source>
</evidence>
<gene>
    <name evidence="3" type="ORF">SAMN05216223_11077</name>
</gene>
<protein>
    <submittedName>
        <fullName evidence="3">Molecular chaperone DnaJ</fullName>
    </submittedName>
</protein>
<dbReference type="PANTHER" id="PTHR43096:SF48">
    <property type="entry name" value="CHAPERONE PROTEIN DNAJ"/>
    <property type="match status" value="1"/>
</dbReference>
<dbReference type="RefSeq" id="WP_103887869.1">
    <property type="nucleotide sequence ID" value="NZ_FNVU01000010.1"/>
</dbReference>
<evidence type="ECO:0000313" key="4">
    <source>
        <dbReference type="Proteomes" id="UP000236754"/>
    </source>
</evidence>
<dbReference type="SUPFAM" id="SSF49493">
    <property type="entry name" value="HSP40/DnaJ peptide-binding domain"/>
    <property type="match status" value="2"/>
</dbReference>
<dbReference type="PANTHER" id="PTHR43096">
    <property type="entry name" value="DNAJ HOMOLOG 1, MITOCHONDRIAL-RELATED"/>
    <property type="match status" value="1"/>
</dbReference>
<dbReference type="PROSITE" id="PS00018">
    <property type="entry name" value="EF_HAND_1"/>
    <property type="match status" value="1"/>
</dbReference>
<dbReference type="Proteomes" id="UP000236754">
    <property type="component" value="Unassembled WGS sequence"/>
</dbReference>
<dbReference type="AlphaFoldDB" id="A0A1H6CTK5"/>
<dbReference type="GO" id="GO:0005737">
    <property type="term" value="C:cytoplasm"/>
    <property type="evidence" value="ECO:0007669"/>
    <property type="project" value="TreeGrafter"/>
</dbReference>
<proteinExistence type="predicted"/>
<dbReference type="CDD" id="cd10747">
    <property type="entry name" value="DnaJ_C"/>
    <property type="match status" value="1"/>
</dbReference>
<dbReference type="OrthoDB" id="491589at2"/>
<evidence type="ECO:0000256" key="1">
    <source>
        <dbReference type="SAM" id="MobiDB-lite"/>
    </source>
</evidence>
<dbReference type="InterPro" id="IPR008971">
    <property type="entry name" value="HSP40/DnaJ_pept-bd"/>
</dbReference>
<dbReference type="Pfam" id="PF01556">
    <property type="entry name" value="DnaJ_C"/>
    <property type="match status" value="1"/>
</dbReference>